<dbReference type="PROSITE" id="PS00409">
    <property type="entry name" value="PROKAR_NTER_METHYL"/>
    <property type="match status" value="1"/>
</dbReference>
<reference evidence="2" key="1">
    <citation type="submission" date="2019-03" db="EMBL/GenBank/DDBJ databases">
        <title>Lake Tanganyika Metagenome-Assembled Genomes (MAGs).</title>
        <authorList>
            <person name="Tran P."/>
        </authorList>
    </citation>
    <scope>NUCLEOTIDE SEQUENCE</scope>
    <source>
        <strain evidence="2">K_DeepCast_150m_m2_040</strain>
    </source>
</reference>
<comment type="caution">
    <text evidence="2">The sequence shown here is derived from an EMBL/GenBank/DDBJ whole genome shotgun (WGS) entry which is preliminary data.</text>
</comment>
<keyword evidence="1" id="KW-1133">Transmembrane helix</keyword>
<evidence type="ECO:0000313" key="3">
    <source>
        <dbReference type="Proteomes" id="UP000779900"/>
    </source>
</evidence>
<dbReference type="InterPro" id="IPR045584">
    <property type="entry name" value="Pilin-like"/>
</dbReference>
<name>A0A937XF41_UNCW3</name>
<gene>
    <name evidence="2" type="ORF">FJY68_10485</name>
</gene>
<organism evidence="2 3">
    <name type="scientific">candidate division WOR-3 bacterium</name>
    <dbReference type="NCBI Taxonomy" id="2052148"/>
    <lineage>
        <taxon>Bacteria</taxon>
        <taxon>Bacteria division WOR-3</taxon>
    </lineage>
</organism>
<dbReference type="SUPFAM" id="SSF54523">
    <property type="entry name" value="Pili subunits"/>
    <property type="match status" value="1"/>
</dbReference>
<dbReference type="AlphaFoldDB" id="A0A937XF41"/>
<accession>A0A937XF41</accession>
<feature type="transmembrane region" description="Helical" evidence="1">
    <location>
        <begin position="20"/>
        <end position="40"/>
    </location>
</feature>
<keyword evidence="1" id="KW-0472">Membrane</keyword>
<dbReference type="EMBL" id="VGIR01000070">
    <property type="protein sequence ID" value="MBM3332253.1"/>
    <property type="molecule type" value="Genomic_DNA"/>
</dbReference>
<dbReference type="InterPro" id="IPR012902">
    <property type="entry name" value="N_methyl_site"/>
</dbReference>
<evidence type="ECO:0000256" key="1">
    <source>
        <dbReference type="SAM" id="Phobius"/>
    </source>
</evidence>
<dbReference type="Proteomes" id="UP000779900">
    <property type="component" value="Unassembled WGS sequence"/>
</dbReference>
<dbReference type="NCBIfam" id="TIGR02532">
    <property type="entry name" value="IV_pilin_GFxxxE"/>
    <property type="match status" value="1"/>
</dbReference>
<keyword evidence="1" id="KW-0812">Transmembrane</keyword>
<proteinExistence type="predicted"/>
<dbReference type="Pfam" id="PF07963">
    <property type="entry name" value="N_methyl"/>
    <property type="match status" value="1"/>
</dbReference>
<sequence>MGVFLMTTSARRHDRGVTLLELLVVLMVLSIILTAAVKTWDVTLERGRAQTTANKLQQLVKVIVGDPDYIVAGQRADFGFVGDEGRLPDSLPELVNRPPSDSVWRGPYIRSTFNQSADGYRMDGWGDSIVYGRQRYASNDSLFVRSYGGRGVVDRSRWQTLNFPYTYQALVNNQVTGRIVDIRGDPVPLGRAIIVDNVRVRLWTPKAGRDTFEQKIQADAANFTFAGVPQGIHRVEASLIRFTIPSETLTTVQDVPVYPGSGARDVIMRIPVDWDDI</sequence>
<protein>
    <submittedName>
        <fullName evidence="2">Prepilin-type N-terminal cleavage/methylation domain-containing protein</fullName>
    </submittedName>
</protein>
<evidence type="ECO:0000313" key="2">
    <source>
        <dbReference type="EMBL" id="MBM3332253.1"/>
    </source>
</evidence>